<dbReference type="RefSeq" id="XP_024735561.1">
    <property type="nucleotide sequence ID" value="XM_024883200.1"/>
</dbReference>
<accession>A0A2J6T6L8</accession>
<dbReference type="AlphaFoldDB" id="A0A2J6T6L8"/>
<dbReference type="OrthoDB" id="10281880at2759"/>
<organism evidence="1 2">
    <name type="scientific">Hyaloscypha bicolor E</name>
    <dbReference type="NCBI Taxonomy" id="1095630"/>
    <lineage>
        <taxon>Eukaryota</taxon>
        <taxon>Fungi</taxon>
        <taxon>Dikarya</taxon>
        <taxon>Ascomycota</taxon>
        <taxon>Pezizomycotina</taxon>
        <taxon>Leotiomycetes</taxon>
        <taxon>Helotiales</taxon>
        <taxon>Hyaloscyphaceae</taxon>
        <taxon>Hyaloscypha</taxon>
        <taxon>Hyaloscypha bicolor</taxon>
    </lineage>
</organism>
<reference evidence="1 2" key="1">
    <citation type="submission" date="2016-04" db="EMBL/GenBank/DDBJ databases">
        <title>A degradative enzymes factory behind the ericoid mycorrhizal symbiosis.</title>
        <authorList>
            <consortium name="DOE Joint Genome Institute"/>
            <person name="Martino E."/>
            <person name="Morin E."/>
            <person name="Grelet G."/>
            <person name="Kuo A."/>
            <person name="Kohler A."/>
            <person name="Daghino S."/>
            <person name="Barry K."/>
            <person name="Choi C."/>
            <person name="Cichocki N."/>
            <person name="Clum A."/>
            <person name="Copeland A."/>
            <person name="Hainaut M."/>
            <person name="Haridas S."/>
            <person name="Labutti K."/>
            <person name="Lindquist E."/>
            <person name="Lipzen A."/>
            <person name="Khouja H.-R."/>
            <person name="Murat C."/>
            <person name="Ohm R."/>
            <person name="Olson A."/>
            <person name="Spatafora J."/>
            <person name="Veneault-Fourrey C."/>
            <person name="Henrissat B."/>
            <person name="Grigoriev I."/>
            <person name="Martin F."/>
            <person name="Perotto S."/>
        </authorList>
    </citation>
    <scope>NUCLEOTIDE SEQUENCE [LARGE SCALE GENOMIC DNA]</scope>
    <source>
        <strain evidence="1 2">E</strain>
    </source>
</reference>
<dbReference type="InParanoid" id="A0A2J6T6L8"/>
<evidence type="ECO:0000313" key="2">
    <source>
        <dbReference type="Proteomes" id="UP000235371"/>
    </source>
</evidence>
<sequence>MTQQADKTYYPCCGAWEGDMVPFSFGEWQAFNGVLVNNIGPTHEEALEVDIHRFYAYLLQGTFSKYYYEYFRDHVDKIFSNFREEFDFLPANPRLGFFFFKEWTRRTTEWYKEYRYPGLTVHELHLKLVDEYIKGPLSLSPEDLESFRERRGMRAKVIRYDLVSEQWTRFGLCTQSH</sequence>
<name>A0A2J6T6L8_9HELO</name>
<dbReference type="EMBL" id="KZ613817">
    <property type="protein sequence ID" value="PMD58657.1"/>
    <property type="molecule type" value="Genomic_DNA"/>
</dbReference>
<keyword evidence="2" id="KW-1185">Reference proteome</keyword>
<gene>
    <name evidence="1" type="ORF">K444DRAFT_630367</name>
</gene>
<proteinExistence type="predicted"/>
<dbReference type="GeneID" id="36591277"/>
<protein>
    <submittedName>
        <fullName evidence="1">Uncharacterized protein</fullName>
    </submittedName>
</protein>
<dbReference type="Proteomes" id="UP000235371">
    <property type="component" value="Unassembled WGS sequence"/>
</dbReference>
<evidence type="ECO:0000313" key="1">
    <source>
        <dbReference type="EMBL" id="PMD58657.1"/>
    </source>
</evidence>